<gene>
    <name evidence="3" type="ORF">ACFP90_23390</name>
</gene>
<protein>
    <submittedName>
        <fullName evidence="3">Uncharacterized protein</fullName>
    </submittedName>
</protein>
<keyword evidence="4" id="KW-1185">Reference proteome</keyword>
<proteinExistence type="predicted"/>
<evidence type="ECO:0000256" key="2">
    <source>
        <dbReference type="SAM" id="Phobius"/>
    </source>
</evidence>
<keyword evidence="2" id="KW-0472">Membrane</keyword>
<comment type="caution">
    <text evidence="3">The sequence shown here is derived from an EMBL/GenBank/DDBJ whole genome shotgun (WGS) entry which is preliminary data.</text>
</comment>
<sequence length="111" mass="12639">MTSGELLQGITLISTLVIGVWTLLSKGKDTTYTRLEGERNRLDQRVAELEKGREEDRARLERVETELDDLKRVHYTLIDFLRDIVSGNFDEAWIKRRAADLLSRHGGGGTP</sequence>
<evidence type="ECO:0000313" key="3">
    <source>
        <dbReference type="EMBL" id="MFC6662992.1"/>
    </source>
</evidence>
<dbReference type="EMBL" id="JBHSWB010000002">
    <property type="protein sequence ID" value="MFC6662992.1"/>
    <property type="molecule type" value="Genomic_DNA"/>
</dbReference>
<organism evidence="3 4">
    <name type="scientific">Deinococcus multiflagellatus</name>
    <dbReference type="NCBI Taxonomy" id="1656887"/>
    <lineage>
        <taxon>Bacteria</taxon>
        <taxon>Thermotogati</taxon>
        <taxon>Deinococcota</taxon>
        <taxon>Deinococci</taxon>
        <taxon>Deinococcales</taxon>
        <taxon>Deinococcaceae</taxon>
        <taxon>Deinococcus</taxon>
    </lineage>
</organism>
<keyword evidence="2" id="KW-1133">Transmembrane helix</keyword>
<keyword evidence="1" id="KW-0175">Coiled coil</keyword>
<evidence type="ECO:0000256" key="1">
    <source>
        <dbReference type="SAM" id="Coils"/>
    </source>
</evidence>
<keyword evidence="2" id="KW-0812">Transmembrane</keyword>
<accession>A0ABW1ZTY6</accession>
<evidence type="ECO:0000313" key="4">
    <source>
        <dbReference type="Proteomes" id="UP001596317"/>
    </source>
</evidence>
<feature type="coiled-coil region" evidence="1">
    <location>
        <begin position="32"/>
        <end position="73"/>
    </location>
</feature>
<name>A0ABW1ZTY6_9DEIO</name>
<dbReference type="RefSeq" id="WP_224612914.1">
    <property type="nucleotide sequence ID" value="NZ_JAIQXV010000052.1"/>
</dbReference>
<dbReference type="Proteomes" id="UP001596317">
    <property type="component" value="Unassembled WGS sequence"/>
</dbReference>
<reference evidence="4" key="1">
    <citation type="journal article" date="2019" name="Int. J. Syst. Evol. Microbiol.">
        <title>The Global Catalogue of Microorganisms (GCM) 10K type strain sequencing project: providing services to taxonomists for standard genome sequencing and annotation.</title>
        <authorList>
            <consortium name="The Broad Institute Genomics Platform"/>
            <consortium name="The Broad Institute Genome Sequencing Center for Infectious Disease"/>
            <person name="Wu L."/>
            <person name="Ma J."/>
        </authorList>
    </citation>
    <scope>NUCLEOTIDE SEQUENCE [LARGE SCALE GENOMIC DNA]</scope>
    <source>
        <strain evidence="4">CCUG 63830</strain>
    </source>
</reference>
<feature type="transmembrane region" description="Helical" evidence="2">
    <location>
        <begin position="6"/>
        <end position="24"/>
    </location>
</feature>